<comment type="caution">
    <text evidence="1">The sequence shown here is derived from an EMBL/GenBank/DDBJ whole genome shotgun (WGS) entry which is preliminary data.</text>
</comment>
<evidence type="ECO:0000313" key="1">
    <source>
        <dbReference type="EMBL" id="KKM70957.1"/>
    </source>
</evidence>
<dbReference type="EMBL" id="LAZR01009721">
    <property type="protein sequence ID" value="KKM70957.1"/>
    <property type="molecule type" value="Genomic_DNA"/>
</dbReference>
<name>A0A0F9MP63_9ZZZZ</name>
<dbReference type="AlphaFoldDB" id="A0A0F9MP63"/>
<proteinExistence type="predicted"/>
<gene>
    <name evidence="1" type="ORF">LCGC14_1435510</name>
</gene>
<organism evidence="1">
    <name type="scientific">marine sediment metagenome</name>
    <dbReference type="NCBI Taxonomy" id="412755"/>
    <lineage>
        <taxon>unclassified sequences</taxon>
        <taxon>metagenomes</taxon>
        <taxon>ecological metagenomes</taxon>
    </lineage>
</organism>
<protein>
    <submittedName>
        <fullName evidence="1">Uncharacterized protein</fullName>
    </submittedName>
</protein>
<sequence length="98" mass="11237">MRKKPTMSDLTTYLIDTDHIEPEFSTLRRTMPEFISDGVLVLDTRLQTVIDSHTELEMSLQAIADAWNADTRHVQAFLRHNWNDLASLLDALVKGEQP</sequence>
<accession>A0A0F9MP63</accession>
<reference evidence="1" key="1">
    <citation type="journal article" date="2015" name="Nature">
        <title>Complex archaea that bridge the gap between prokaryotes and eukaryotes.</title>
        <authorList>
            <person name="Spang A."/>
            <person name="Saw J.H."/>
            <person name="Jorgensen S.L."/>
            <person name="Zaremba-Niedzwiedzka K."/>
            <person name="Martijn J."/>
            <person name="Lind A.E."/>
            <person name="van Eijk R."/>
            <person name="Schleper C."/>
            <person name="Guy L."/>
            <person name="Ettema T.J."/>
        </authorList>
    </citation>
    <scope>NUCLEOTIDE SEQUENCE</scope>
</reference>